<evidence type="ECO:0000256" key="2">
    <source>
        <dbReference type="SAM" id="SignalP"/>
    </source>
</evidence>
<feature type="signal peptide" evidence="2">
    <location>
        <begin position="1"/>
        <end position="19"/>
    </location>
</feature>
<feature type="chain" id="PRO_5019226058" evidence="2">
    <location>
        <begin position="20"/>
        <end position="138"/>
    </location>
</feature>
<accession>A0A423XFI0</accession>
<organism evidence="3 4">
    <name type="scientific">Cytospora leucostoma</name>
    <dbReference type="NCBI Taxonomy" id="1230097"/>
    <lineage>
        <taxon>Eukaryota</taxon>
        <taxon>Fungi</taxon>
        <taxon>Dikarya</taxon>
        <taxon>Ascomycota</taxon>
        <taxon>Pezizomycotina</taxon>
        <taxon>Sordariomycetes</taxon>
        <taxon>Sordariomycetidae</taxon>
        <taxon>Diaporthales</taxon>
        <taxon>Cytosporaceae</taxon>
        <taxon>Cytospora</taxon>
    </lineage>
</organism>
<proteinExistence type="predicted"/>
<feature type="region of interest" description="Disordered" evidence="1">
    <location>
        <begin position="77"/>
        <end position="105"/>
    </location>
</feature>
<dbReference type="EMBL" id="LKEB01000012">
    <property type="protein sequence ID" value="ROW14811.1"/>
    <property type="molecule type" value="Genomic_DNA"/>
</dbReference>
<evidence type="ECO:0000313" key="3">
    <source>
        <dbReference type="EMBL" id="ROW14811.1"/>
    </source>
</evidence>
<protein>
    <submittedName>
        <fullName evidence="3">Uncharacterized protein</fullName>
    </submittedName>
</protein>
<dbReference type="InParanoid" id="A0A423XFI0"/>
<name>A0A423XFI0_9PEZI</name>
<feature type="compositionally biased region" description="Low complexity" evidence="1">
    <location>
        <begin position="77"/>
        <end position="88"/>
    </location>
</feature>
<comment type="caution">
    <text evidence="3">The sequence shown here is derived from an EMBL/GenBank/DDBJ whole genome shotgun (WGS) entry which is preliminary data.</text>
</comment>
<reference evidence="3 4" key="1">
    <citation type="submission" date="2015-09" db="EMBL/GenBank/DDBJ databases">
        <title>Host preference determinants of Valsa canker pathogens revealed by comparative genomics.</title>
        <authorList>
            <person name="Yin Z."/>
            <person name="Huang L."/>
        </authorList>
    </citation>
    <scope>NUCLEOTIDE SEQUENCE [LARGE SCALE GENOMIC DNA]</scope>
    <source>
        <strain evidence="3 4">SXYLt</strain>
    </source>
</reference>
<sequence length="138" mass="14904">MRVLPHLCSILLLEAVTLAAPAPEEAVEADHRAPGSSFQGLGRYLRHIFRLETREDIASYGNYGEYGAYGQYGNYGAYPGPETSSTGPSPKPTPQPSAKPSLKPTTTRAIFTITTSITLSATTTIHPTLIERSTKKQP</sequence>
<evidence type="ECO:0000313" key="4">
    <source>
        <dbReference type="Proteomes" id="UP000285146"/>
    </source>
</evidence>
<keyword evidence="2" id="KW-0732">Signal</keyword>
<evidence type="ECO:0000256" key="1">
    <source>
        <dbReference type="SAM" id="MobiDB-lite"/>
    </source>
</evidence>
<dbReference type="Proteomes" id="UP000285146">
    <property type="component" value="Unassembled WGS sequence"/>
</dbReference>
<gene>
    <name evidence="3" type="ORF">VPNG_03732</name>
</gene>
<keyword evidence="4" id="KW-1185">Reference proteome</keyword>
<dbReference type="AlphaFoldDB" id="A0A423XFI0"/>